<keyword evidence="2 6" id="KW-0479">Metal-binding</keyword>
<evidence type="ECO:0000256" key="2">
    <source>
        <dbReference type="ARBA" id="ARBA00022723"/>
    </source>
</evidence>
<dbReference type="RefSeq" id="WP_133039798.1">
    <property type="nucleotide sequence ID" value="NZ_SLWF01000024.1"/>
</dbReference>
<dbReference type="OrthoDB" id="9804313at2"/>
<dbReference type="InterPro" id="IPR023635">
    <property type="entry name" value="Peptide_deformylase"/>
</dbReference>
<proteinExistence type="inferred from homology"/>
<reference evidence="7 8" key="1">
    <citation type="submission" date="2019-03" db="EMBL/GenBank/DDBJ databases">
        <title>Freshwater and sediment microbial communities from various areas in North America, analyzing microbe dynamics in response to fracking.</title>
        <authorList>
            <person name="Lamendella R."/>
        </authorList>
    </citation>
    <scope>NUCLEOTIDE SEQUENCE [LARGE SCALE GENOMIC DNA]</scope>
    <source>
        <strain evidence="7 8">74A</strain>
    </source>
</reference>
<dbReference type="EC" id="3.5.1.88" evidence="6"/>
<keyword evidence="8" id="KW-1185">Reference proteome</keyword>
<accession>A0A4R2F4W4</accession>
<dbReference type="Gene3D" id="3.90.45.10">
    <property type="entry name" value="Peptide deformylase"/>
    <property type="match status" value="1"/>
</dbReference>
<dbReference type="CDD" id="cd00487">
    <property type="entry name" value="Pep_deformylase"/>
    <property type="match status" value="1"/>
</dbReference>
<dbReference type="AlphaFoldDB" id="A0A4R2F4W4"/>
<keyword evidence="4 6" id="KW-0648">Protein biosynthesis</keyword>
<keyword evidence="5 6" id="KW-0408">Iron</keyword>
<evidence type="ECO:0000256" key="4">
    <source>
        <dbReference type="ARBA" id="ARBA00022917"/>
    </source>
</evidence>
<dbReference type="NCBIfam" id="TIGR00079">
    <property type="entry name" value="pept_deformyl"/>
    <property type="match status" value="1"/>
</dbReference>
<comment type="catalytic activity">
    <reaction evidence="6">
        <text>N-terminal N-formyl-L-methionyl-[peptide] + H2O = N-terminal L-methionyl-[peptide] + formate</text>
        <dbReference type="Rhea" id="RHEA:24420"/>
        <dbReference type="Rhea" id="RHEA-COMP:10639"/>
        <dbReference type="Rhea" id="RHEA-COMP:10640"/>
        <dbReference type="ChEBI" id="CHEBI:15377"/>
        <dbReference type="ChEBI" id="CHEBI:15740"/>
        <dbReference type="ChEBI" id="CHEBI:49298"/>
        <dbReference type="ChEBI" id="CHEBI:64731"/>
        <dbReference type="EC" id="3.5.1.88"/>
    </reaction>
</comment>
<feature type="active site" evidence="6">
    <location>
        <position position="140"/>
    </location>
</feature>
<dbReference type="GO" id="GO:0042586">
    <property type="term" value="F:peptide deformylase activity"/>
    <property type="evidence" value="ECO:0007669"/>
    <property type="project" value="UniProtKB-UniRule"/>
</dbReference>
<dbReference type="Pfam" id="PF01327">
    <property type="entry name" value="Pep_deformylase"/>
    <property type="match status" value="1"/>
</dbReference>
<gene>
    <name evidence="6" type="primary">def</name>
    <name evidence="7" type="ORF">EDC91_12419</name>
</gene>
<dbReference type="GO" id="GO:0046872">
    <property type="term" value="F:metal ion binding"/>
    <property type="evidence" value="ECO:0007669"/>
    <property type="project" value="UniProtKB-KW"/>
</dbReference>
<dbReference type="PRINTS" id="PR01576">
    <property type="entry name" value="PDEFORMYLASE"/>
</dbReference>
<evidence type="ECO:0000313" key="8">
    <source>
        <dbReference type="Proteomes" id="UP000294832"/>
    </source>
</evidence>
<dbReference type="PANTHER" id="PTHR10458:SF21">
    <property type="entry name" value="PEPTIDE DEFORMYLASE"/>
    <property type="match status" value="1"/>
</dbReference>
<feature type="binding site" evidence="6">
    <location>
        <position position="139"/>
    </location>
    <ligand>
        <name>Fe cation</name>
        <dbReference type="ChEBI" id="CHEBI:24875"/>
    </ligand>
</feature>
<dbReference type="SUPFAM" id="SSF56420">
    <property type="entry name" value="Peptide deformylase"/>
    <property type="match status" value="1"/>
</dbReference>
<evidence type="ECO:0000313" key="7">
    <source>
        <dbReference type="EMBL" id="TCN81365.1"/>
    </source>
</evidence>
<evidence type="ECO:0000256" key="3">
    <source>
        <dbReference type="ARBA" id="ARBA00022801"/>
    </source>
</evidence>
<comment type="function">
    <text evidence="6">Removes the formyl group from the N-terminal Met of newly synthesized proteins. Requires at least a dipeptide for an efficient rate of reaction. N-terminal L-methionine is a prerequisite for activity but the enzyme has broad specificity at other positions.</text>
</comment>
<dbReference type="InterPro" id="IPR036821">
    <property type="entry name" value="Peptide_deformylase_sf"/>
</dbReference>
<comment type="caution">
    <text evidence="7">The sequence shown here is derived from an EMBL/GenBank/DDBJ whole genome shotgun (WGS) entry which is preliminary data.</text>
</comment>
<comment type="cofactor">
    <cofactor evidence="6">
        <name>Fe(2+)</name>
        <dbReference type="ChEBI" id="CHEBI:29033"/>
    </cofactor>
    <text evidence="6">Binds 1 Fe(2+) ion.</text>
</comment>
<dbReference type="PANTHER" id="PTHR10458">
    <property type="entry name" value="PEPTIDE DEFORMYLASE"/>
    <property type="match status" value="1"/>
</dbReference>
<evidence type="ECO:0000256" key="6">
    <source>
        <dbReference type="HAMAP-Rule" id="MF_00163"/>
    </source>
</evidence>
<feature type="binding site" evidence="6">
    <location>
        <position position="97"/>
    </location>
    <ligand>
        <name>Fe cation</name>
        <dbReference type="ChEBI" id="CHEBI:24875"/>
    </ligand>
</feature>
<dbReference type="HAMAP" id="MF_00163">
    <property type="entry name" value="Pep_deformylase"/>
    <property type="match status" value="1"/>
</dbReference>
<name>A0A4R2F4W4_9GAMM</name>
<feature type="binding site" evidence="6">
    <location>
        <position position="143"/>
    </location>
    <ligand>
        <name>Fe cation</name>
        <dbReference type="ChEBI" id="CHEBI:24875"/>
    </ligand>
</feature>
<dbReference type="Proteomes" id="UP000294832">
    <property type="component" value="Unassembled WGS sequence"/>
</dbReference>
<dbReference type="PIRSF" id="PIRSF004749">
    <property type="entry name" value="Pep_def"/>
    <property type="match status" value="1"/>
</dbReference>
<protein>
    <recommendedName>
        <fullName evidence="6">Peptide deformylase</fullName>
        <shortName evidence="6">PDF</shortName>
        <ecNumber evidence="6">3.5.1.88</ecNumber>
    </recommendedName>
    <alternativeName>
        <fullName evidence="6">Polypeptide deformylase</fullName>
    </alternativeName>
</protein>
<evidence type="ECO:0000256" key="1">
    <source>
        <dbReference type="ARBA" id="ARBA00010759"/>
    </source>
</evidence>
<dbReference type="NCBIfam" id="NF001159">
    <property type="entry name" value="PRK00150.1-3"/>
    <property type="match status" value="1"/>
</dbReference>
<comment type="similarity">
    <text evidence="1 6">Belongs to the polypeptide deformylase family.</text>
</comment>
<keyword evidence="3 6" id="KW-0378">Hydrolase</keyword>
<sequence length="161" mass="17929">MLTIVTHGQAILLQTAAPVTVFDDSLRALAEEMLQAMKAANGVGIAAPQVNRSLQLFIMASHPNPRYPDAPVMPPQVVINPQVLHCSTAMVDGDEGCLSLPGERCSIRRHQSLEVRYQDLTGEWCQEQLTGFIARIFQHEYDHLNGITLRERLALQQETQQ</sequence>
<evidence type="ECO:0000256" key="5">
    <source>
        <dbReference type="ARBA" id="ARBA00023004"/>
    </source>
</evidence>
<organism evidence="7 8">
    <name type="scientific">Shewanella fodinae</name>
    <dbReference type="NCBI Taxonomy" id="552357"/>
    <lineage>
        <taxon>Bacteria</taxon>
        <taxon>Pseudomonadati</taxon>
        <taxon>Pseudomonadota</taxon>
        <taxon>Gammaproteobacteria</taxon>
        <taxon>Alteromonadales</taxon>
        <taxon>Shewanellaceae</taxon>
        <taxon>Shewanella</taxon>
    </lineage>
</organism>
<dbReference type="EMBL" id="SLWF01000024">
    <property type="protein sequence ID" value="TCN81365.1"/>
    <property type="molecule type" value="Genomic_DNA"/>
</dbReference>
<dbReference type="GO" id="GO:0006412">
    <property type="term" value="P:translation"/>
    <property type="evidence" value="ECO:0007669"/>
    <property type="project" value="UniProtKB-UniRule"/>
</dbReference>